<evidence type="ECO:0000313" key="3">
    <source>
        <dbReference type="EMBL" id="NPU63660.1"/>
    </source>
</evidence>
<sequence length="123" mass="12498">MSIRLVGSSLLVLAALQAPAFAQGTSAGSQPSSQGAQASNQAQPLPQQIKQKLQKQGFTDIKVVPGSFLVSAKDSNNDPVTMVIGPHSLTMFTEIDNQAQTTGSAAGASHDGSGSSSKANSSK</sequence>
<name>A0ABX2C7W2_9BRAD</name>
<dbReference type="EMBL" id="JABFDN010000001">
    <property type="protein sequence ID" value="NPU63660.1"/>
    <property type="molecule type" value="Genomic_DNA"/>
</dbReference>
<reference evidence="3" key="1">
    <citation type="submission" date="2020-05" db="EMBL/GenBank/DDBJ databases">
        <title>Nod-independent and nitrogen-fixing Bradyrhizobium aeschynomene sp. nov. isolated from nodules of Aeschynomene indica.</title>
        <authorList>
            <person name="Zhang Z."/>
        </authorList>
    </citation>
    <scope>NUCLEOTIDE SEQUENCE</scope>
    <source>
        <strain evidence="3">83012</strain>
    </source>
</reference>
<comment type="caution">
    <text evidence="3">The sequence shown here is derived from an EMBL/GenBank/DDBJ whole genome shotgun (WGS) entry which is preliminary data.</text>
</comment>
<feature type="region of interest" description="Disordered" evidence="1">
    <location>
        <begin position="23"/>
        <end position="56"/>
    </location>
</feature>
<evidence type="ECO:0000256" key="1">
    <source>
        <dbReference type="SAM" id="MobiDB-lite"/>
    </source>
</evidence>
<feature type="compositionally biased region" description="Low complexity" evidence="1">
    <location>
        <begin position="103"/>
        <end position="123"/>
    </location>
</feature>
<accession>A0ABX2C7W2</accession>
<feature type="chain" id="PRO_5045461320" evidence="2">
    <location>
        <begin position="23"/>
        <end position="123"/>
    </location>
</feature>
<keyword evidence="2" id="KW-0732">Signal</keyword>
<gene>
    <name evidence="3" type="ORF">HL667_01465</name>
</gene>
<proteinExistence type="predicted"/>
<evidence type="ECO:0000256" key="2">
    <source>
        <dbReference type="SAM" id="SignalP"/>
    </source>
</evidence>
<organism evidence="3 4">
    <name type="scientific">Bradyrhizobium aeschynomenes</name>
    <dbReference type="NCBI Taxonomy" id="2734909"/>
    <lineage>
        <taxon>Bacteria</taxon>
        <taxon>Pseudomonadati</taxon>
        <taxon>Pseudomonadota</taxon>
        <taxon>Alphaproteobacteria</taxon>
        <taxon>Hyphomicrobiales</taxon>
        <taxon>Nitrobacteraceae</taxon>
        <taxon>Bradyrhizobium</taxon>
    </lineage>
</organism>
<feature type="signal peptide" evidence="2">
    <location>
        <begin position="1"/>
        <end position="22"/>
    </location>
</feature>
<keyword evidence="4" id="KW-1185">Reference proteome</keyword>
<feature type="region of interest" description="Disordered" evidence="1">
    <location>
        <begin position="95"/>
        <end position="123"/>
    </location>
</feature>
<dbReference type="Proteomes" id="UP000886476">
    <property type="component" value="Unassembled WGS sequence"/>
</dbReference>
<protein>
    <submittedName>
        <fullName evidence="3">Uncharacterized protein</fullName>
    </submittedName>
</protein>
<dbReference type="RefSeq" id="WP_172108308.1">
    <property type="nucleotide sequence ID" value="NZ_JABFDM010000006.1"/>
</dbReference>
<evidence type="ECO:0000313" key="4">
    <source>
        <dbReference type="Proteomes" id="UP000886476"/>
    </source>
</evidence>